<name>A0ABQ8HRZ2_9ROSI</name>
<dbReference type="PANTHER" id="PTHR33070">
    <property type="entry name" value="OS06G0725500 PROTEIN"/>
    <property type="match status" value="1"/>
</dbReference>
<keyword evidence="1" id="KW-0175">Coiled coil</keyword>
<organism evidence="2 3">
    <name type="scientific">Xanthoceras sorbifolium</name>
    <dbReference type="NCBI Taxonomy" id="99658"/>
    <lineage>
        <taxon>Eukaryota</taxon>
        <taxon>Viridiplantae</taxon>
        <taxon>Streptophyta</taxon>
        <taxon>Embryophyta</taxon>
        <taxon>Tracheophyta</taxon>
        <taxon>Spermatophyta</taxon>
        <taxon>Magnoliopsida</taxon>
        <taxon>eudicotyledons</taxon>
        <taxon>Gunneridae</taxon>
        <taxon>Pentapetalae</taxon>
        <taxon>rosids</taxon>
        <taxon>malvids</taxon>
        <taxon>Sapindales</taxon>
        <taxon>Sapindaceae</taxon>
        <taxon>Xanthoceroideae</taxon>
        <taxon>Xanthoceras</taxon>
    </lineage>
</organism>
<sequence>MDSKAKCHVRSISLPSRTHPLTSSVEEQLYKLRTLQVKSTSSSSSLCCQKLGGLKELYGRVDDLLQLPLTQQAISRERHSKWAEDVLDGSLRLLDMCGTTRDVFSQMKERVQQLESSLQRRKGGESSLENDIGAYMISVKLGAGSDSTCKIKAQQLNEVKKIDAELLNLKSSKNINLIKVEKVLKGLKAMELTIQEAEEELECVFRQLVIARIFHFFKRKMEASIAITKGSCHARSNSLPSRSHPLIVSVDDQLQRLRGSLEATTSPSPSMICQNLAALKDLFECVDNMLQLPLARKALCNIEQQDKCIEDVLDGSLRLLDMCGNTRDVFSHMKSCVQELESSLRRRNVRESSLANDIDKYMISRKQVNKMVRKLSGDFKTMQEEKLEILDKDQDLVTVVDMLREVESLSFTVFKSLLSLVCPIKARSKCTSWSLVSKLVQSKRVACEEEMDNLEKLDGALNALTKNKKCIDVIQVQKARKGLEALESTMQEIDEGLECVFRFLIKTRVSLLNIFNH</sequence>
<reference evidence="2 3" key="1">
    <citation type="submission" date="2021-02" db="EMBL/GenBank/DDBJ databases">
        <title>Plant Genome Project.</title>
        <authorList>
            <person name="Zhang R.-G."/>
        </authorList>
    </citation>
    <scope>NUCLEOTIDE SEQUENCE [LARGE SCALE GENOMIC DNA]</scope>
    <source>
        <tissue evidence="2">Leaves</tissue>
    </source>
</reference>
<dbReference type="Pfam" id="PF03087">
    <property type="entry name" value="BPS1"/>
    <property type="match status" value="3"/>
</dbReference>
<accession>A0ABQ8HRZ2</accession>
<gene>
    <name evidence="2" type="ORF">JRO89_XS07G0009800</name>
</gene>
<feature type="coiled-coil region" evidence="1">
    <location>
        <begin position="180"/>
        <end position="207"/>
    </location>
</feature>
<dbReference type="Proteomes" id="UP000827721">
    <property type="component" value="Unassembled WGS sequence"/>
</dbReference>
<protein>
    <submittedName>
        <fullName evidence="2">Uncharacterized protein</fullName>
    </submittedName>
</protein>
<evidence type="ECO:0000313" key="3">
    <source>
        <dbReference type="Proteomes" id="UP000827721"/>
    </source>
</evidence>
<dbReference type="EMBL" id="JAFEMO010000007">
    <property type="protein sequence ID" value="KAH7567042.1"/>
    <property type="molecule type" value="Genomic_DNA"/>
</dbReference>
<keyword evidence="3" id="KW-1185">Reference proteome</keyword>
<evidence type="ECO:0000313" key="2">
    <source>
        <dbReference type="EMBL" id="KAH7567042.1"/>
    </source>
</evidence>
<comment type="caution">
    <text evidence="2">The sequence shown here is derived from an EMBL/GenBank/DDBJ whole genome shotgun (WGS) entry which is preliminary data.</text>
</comment>
<evidence type="ECO:0000256" key="1">
    <source>
        <dbReference type="SAM" id="Coils"/>
    </source>
</evidence>
<dbReference type="PANTHER" id="PTHR33070:SF115">
    <property type="entry name" value="T23E18.15"/>
    <property type="match status" value="1"/>
</dbReference>
<dbReference type="InterPro" id="IPR004320">
    <property type="entry name" value="BPS1_pln"/>
</dbReference>
<proteinExistence type="predicted"/>